<dbReference type="EMBL" id="DVOJ01000012">
    <property type="protein sequence ID" value="HIV01530.1"/>
    <property type="molecule type" value="Genomic_DNA"/>
</dbReference>
<reference evidence="1" key="2">
    <citation type="journal article" date="2021" name="PeerJ">
        <title>Extensive microbial diversity within the chicken gut microbiome revealed by metagenomics and culture.</title>
        <authorList>
            <person name="Gilroy R."/>
            <person name="Ravi A."/>
            <person name="Getino M."/>
            <person name="Pursley I."/>
            <person name="Horton D.L."/>
            <person name="Alikhan N.F."/>
            <person name="Baker D."/>
            <person name="Gharbi K."/>
            <person name="Hall N."/>
            <person name="Watson M."/>
            <person name="Adriaenssens E.M."/>
            <person name="Foster-Nyarko E."/>
            <person name="Jarju S."/>
            <person name="Secka A."/>
            <person name="Antonio M."/>
            <person name="Oren A."/>
            <person name="Chaudhuri R.R."/>
            <person name="La Ragione R."/>
            <person name="Hildebrand F."/>
            <person name="Pallen M.J."/>
        </authorList>
    </citation>
    <scope>NUCLEOTIDE SEQUENCE</scope>
    <source>
        <strain evidence="1">CHK186-9395</strain>
    </source>
</reference>
<protein>
    <submittedName>
        <fullName evidence="1">Uncharacterized protein</fullName>
    </submittedName>
</protein>
<organism evidence="1 2">
    <name type="scientific">Candidatus Caccopulliclostridium gallistercoris</name>
    <dbReference type="NCBI Taxonomy" id="2840719"/>
    <lineage>
        <taxon>Bacteria</taxon>
        <taxon>Bacillati</taxon>
        <taxon>Bacillota</taxon>
        <taxon>Clostridia</taxon>
        <taxon>Candidatus Caccopulliclostridium</taxon>
    </lineage>
</organism>
<sequence length="122" mass="14580">MYIEKLNSQDFITFTESLGYMVNNAITDIRVLKGKKHTIVLVNYVDEDMEKLKKTFNKYNASEHIKRIFDTASAYGINNTLVFEDFSCHNFNKDYSKPWQEYMSKKFPNYKRVLKMHEDLEK</sequence>
<evidence type="ECO:0000313" key="1">
    <source>
        <dbReference type="EMBL" id="HIV01530.1"/>
    </source>
</evidence>
<proteinExistence type="predicted"/>
<accession>A0A9D1NEE5</accession>
<dbReference type="Proteomes" id="UP000886861">
    <property type="component" value="Unassembled WGS sequence"/>
</dbReference>
<reference evidence="1" key="1">
    <citation type="submission" date="2020-10" db="EMBL/GenBank/DDBJ databases">
        <authorList>
            <person name="Gilroy R."/>
        </authorList>
    </citation>
    <scope>NUCLEOTIDE SEQUENCE</scope>
    <source>
        <strain evidence="1">CHK186-9395</strain>
    </source>
</reference>
<comment type="caution">
    <text evidence="1">The sequence shown here is derived from an EMBL/GenBank/DDBJ whole genome shotgun (WGS) entry which is preliminary data.</text>
</comment>
<evidence type="ECO:0000313" key="2">
    <source>
        <dbReference type="Proteomes" id="UP000886861"/>
    </source>
</evidence>
<dbReference type="AlphaFoldDB" id="A0A9D1NEE5"/>
<gene>
    <name evidence="1" type="ORF">IAA62_03145</name>
</gene>
<name>A0A9D1NEE5_9FIRM</name>